<keyword evidence="1" id="KW-1185">Reference proteome</keyword>
<reference evidence="2" key="1">
    <citation type="submission" date="2022-11" db="UniProtKB">
        <authorList>
            <consortium name="WormBaseParasite"/>
        </authorList>
    </citation>
    <scope>IDENTIFICATION</scope>
</reference>
<dbReference type="Proteomes" id="UP000887565">
    <property type="component" value="Unplaced"/>
</dbReference>
<sequence>MRLYVDRIEILILKQHVNHVTLTTLPSWYALSLPQVLSEFNNSVLGIGPKPTPETGASENVKFNTDCIDLEIEDFSATMHSSIVRFSQGYSIQRPTMTIVALSLALKEFMIQ</sequence>
<protein>
    <submittedName>
        <fullName evidence="2">Uncharacterized protein</fullName>
    </submittedName>
</protein>
<name>A0A915HQK4_ROMCU</name>
<evidence type="ECO:0000313" key="2">
    <source>
        <dbReference type="WBParaSite" id="nRc.2.0.1.t03791-RA"/>
    </source>
</evidence>
<organism evidence="1 2">
    <name type="scientific">Romanomermis culicivorax</name>
    <name type="common">Nematode worm</name>
    <dbReference type="NCBI Taxonomy" id="13658"/>
    <lineage>
        <taxon>Eukaryota</taxon>
        <taxon>Metazoa</taxon>
        <taxon>Ecdysozoa</taxon>
        <taxon>Nematoda</taxon>
        <taxon>Enoplea</taxon>
        <taxon>Dorylaimia</taxon>
        <taxon>Mermithida</taxon>
        <taxon>Mermithoidea</taxon>
        <taxon>Mermithidae</taxon>
        <taxon>Romanomermis</taxon>
    </lineage>
</organism>
<accession>A0A915HQK4</accession>
<proteinExistence type="predicted"/>
<dbReference type="AlphaFoldDB" id="A0A915HQK4"/>
<evidence type="ECO:0000313" key="1">
    <source>
        <dbReference type="Proteomes" id="UP000887565"/>
    </source>
</evidence>
<dbReference type="WBParaSite" id="nRc.2.0.1.t03791-RA">
    <property type="protein sequence ID" value="nRc.2.0.1.t03791-RA"/>
    <property type="gene ID" value="nRc.2.0.1.g03791"/>
</dbReference>